<proteinExistence type="predicted"/>
<organism evidence="2 3">
    <name type="scientific">Microvirga aerilata</name>
    <dbReference type="NCBI Taxonomy" id="670292"/>
    <lineage>
        <taxon>Bacteria</taxon>
        <taxon>Pseudomonadati</taxon>
        <taxon>Pseudomonadota</taxon>
        <taxon>Alphaproteobacteria</taxon>
        <taxon>Hyphomicrobiales</taxon>
        <taxon>Methylobacteriaceae</taxon>
        <taxon>Microvirga</taxon>
    </lineage>
</organism>
<dbReference type="AlphaFoldDB" id="A0A936ZCC6"/>
<evidence type="ECO:0000256" key="1">
    <source>
        <dbReference type="SAM" id="SignalP"/>
    </source>
</evidence>
<accession>A0A936ZCC6</accession>
<keyword evidence="3" id="KW-1185">Reference proteome</keyword>
<evidence type="ECO:0000313" key="3">
    <source>
        <dbReference type="Proteomes" id="UP000605848"/>
    </source>
</evidence>
<dbReference type="RefSeq" id="WP_202064206.1">
    <property type="nucleotide sequence ID" value="NZ_JAEQMY010000068.1"/>
</dbReference>
<feature type="signal peptide" evidence="1">
    <location>
        <begin position="1"/>
        <end position="23"/>
    </location>
</feature>
<dbReference type="Proteomes" id="UP000605848">
    <property type="component" value="Unassembled WGS sequence"/>
</dbReference>
<reference evidence="2" key="1">
    <citation type="submission" date="2021-01" db="EMBL/GenBank/DDBJ databases">
        <title>Microvirga sp.</title>
        <authorList>
            <person name="Kim M.K."/>
        </authorList>
    </citation>
    <scope>NUCLEOTIDE SEQUENCE</scope>
    <source>
        <strain evidence="2">5420S-16</strain>
    </source>
</reference>
<sequence>MNRHHTLAWIAFSVSAAAFVVPAAAQFPTPEVPKSEPEYMAKAKTAAPEDIVSKATIIMPQSHGSAKTLQSGSNGFTCMVTSDGTPACADANGMEWFKAVETKAPPPEKTGFIYMMAGDTGTSNHDPYATDKSHWVQTGPHVMIVGKAAREMASIYPRPMDPDPSQAYVMFPGTPYEHLMLPVSPVKAPTH</sequence>
<feature type="chain" id="PRO_5036888324" evidence="1">
    <location>
        <begin position="24"/>
        <end position="191"/>
    </location>
</feature>
<keyword evidence="1" id="KW-0732">Signal</keyword>
<protein>
    <submittedName>
        <fullName evidence="2">Uncharacterized protein</fullName>
    </submittedName>
</protein>
<evidence type="ECO:0000313" key="2">
    <source>
        <dbReference type="EMBL" id="MBL0407216.1"/>
    </source>
</evidence>
<name>A0A936ZCC6_9HYPH</name>
<gene>
    <name evidence="2" type="ORF">JKG68_25125</name>
</gene>
<comment type="caution">
    <text evidence="2">The sequence shown here is derived from an EMBL/GenBank/DDBJ whole genome shotgun (WGS) entry which is preliminary data.</text>
</comment>
<dbReference type="EMBL" id="JAEQMY010000068">
    <property type="protein sequence ID" value="MBL0407216.1"/>
    <property type="molecule type" value="Genomic_DNA"/>
</dbReference>